<reference evidence="2" key="1">
    <citation type="journal article" date="2019" name="Int. J. Syst. Evol. Microbiol.">
        <title>The Global Catalogue of Microorganisms (GCM) 10K type strain sequencing project: providing services to taxonomists for standard genome sequencing and annotation.</title>
        <authorList>
            <consortium name="The Broad Institute Genomics Platform"/>
            <consortium name="The Broad Institute Genome Sequencing Center for Infectious Disease"/>
            <person name="Wu L."/>
            <person name="Ma J."/>
        </authorList>
    </citation>
    <scope>NUCLEOTIDE SEQUENCE [LARGE SCALE GENOMIC DNA]</scope>
    <source>
        <strain evidence="2">NBRC 102122</strain>
    </source>
</reference>
<dbReference type="RefSeq" id="WP_245083125.1">
    <property type="nucleotide sequence ID" value="NZ_JALJCK010000027.1"/>
</dbReference>
<sequence>MSAPAPHDGFLFDTFGFGTIPPQEAKDGVADVSADLMALRAELLPLRTGEAKTAMAMKAEAWDDLLTRIDDHLARAWIALQERA</sequence>
<accession>A0ABQ5ZR58</accession>
<dbReference type="EMBL" id="BSOP01000050">
    <property type="protein sequence ID" value="GLR54342.1"/>
    <property type="molecule type" value="Genomic_DNA"/>
</dbReference>
<comment type="caution">
    <text evidence="1">The sequence shown here is derived from an EMBL/GenBank/DDBJ whole genome shotgun (WGS) entry which is preliminary data.</text>
</comment>
<protein>
    <submittedName>
        <fullName evidence="1">Uncharacterized protein</fullName>
    </submittedName>
</protein>
<proteinExistence type="predicted"/>
<evidence type="ECO:0000313" key="2">
    <source>
        <dbReference type="Proteomes" id="UP001156702"/>
    </source>
</evidence>
<keyword evidence="2" id="KW-1185">Reference proteome</keyword>
<evidence type="ECO:0000313" key="1">
    <source>
        <dbReference type="EMBL" id="GLR54342.1"/>
    </source>
</evidence>
<gene>
    <name evidence="1" type="ORF">GCM10007923_55590</name>
</gene>
<organism evidence="1 2">
    <name type="scientific">Shinella yambaruensis</name>
    <dbReference type="NCBI Taxonomy" id="415996"/>
    <lineage>
        <taxon>Bacteria</taxon>
        <taxon>Pseudomonadati</taxon>
        <taxon>Pseudomonadota</taxon>
        <taxon>Alphaproteobacteria</taxon>
        <taxon>Hyphomicrobiales</taxon>
        <taxon>Rhizobiaceae</taxon>
        <taxon>Shinella</taxon>
    </lineage>
</organism>
<name>A0ABQ5ZR58_9HYPH</name>
<dbReference type="Proteomes" id="UP001156702">
    <property type="component" value="Unassembled WGS sequence"/>
</dbReference>